<feature type="domain" description="TrmE-type G" evidence="9">
    <location>
        <begin position="218"/>
        <end position="370"/>
    </location>
</feature>
<comment type="subunit">
    <text evidence="7">Homodimer. Heterotetramer of two MnmE and two MnmG subunits.</text>
</comment>
<evidence type="ECO:0000256" key="7">
    <source>
        <dbReference type="HAMAP-Rule" id="MF_00379"/>
    </source>
</evidence>
<keyword evidence="3 7" id="KW-0547">Nucleotide-binding</keyword>
<comment type="caution">
    <text evidence="7">Lacks conserved residue(s) required for the propagation of feature annotation.</text>
</comment>
<dbReference type="HAMAP" id="MF_00379">
    <property type="entry name" value="GTPase_MnmE"/>
    <property type="match status" value="1"/>
</dbReference>
<feature type="binding site" evidence="7">
    <location>
        <begin position="247"/>
        <end position="253"/>
    </location>
    <ligand>
        <name>GTP</name>
        <dbReference type="ChEBI" id="CHEBI:37565"/>
    </ligand>
</feature>
<dbReference type="InterPro" id="IPR027368">
    <property type="entry name" value="MnmE_dom2"/>
</dbReference>
<dbReference type="Gene3D" id="3.40.50.300">
    <property type="entry name" value="P-loop containing nucleotide triphosphate hydrolases"/>
    <property type="match status" value="1"/>
</dbReference>
<dbReference type="InterPro" id="IPR027417">
    <property type="entry name" value="P-loop_NTPase"/>
</dbReference>
<keyword evidence="11" id="KW-1185">Reference proteome</keyword>
<dbReference type="Pfam" id="PF01926">
    <property type="entry name" value="MMR_HSR1"/>
    <property type="match status" value="1"/>
</dbReference>
<dbReference type="Gene3D" id="1.20.120.430">
    <property type="entry name" value="tRNA modification GTPase MnmE domain 2"/>
    <property type="match status" value="1"/>
</dbReference>
<dbReference type="InterPro" id="IPR005225">
    <property type="entry name" value="Small_GTP-bd"/>
</dbReference>
<proteinExistence type="inferred from homology"/>
<organism evidence="10 11">
    <name type="scientific">Hypericibacter terrae</name>
    <dbReference type="NCBI Taxonomy" id="2602015"/>
    <lineage>
        <taxon>Bacteria</taxon>
        <taxon>Pseudomonadati</taxon>
        <taxon>Pseudomonadota</taxon>
        <taxon>Alphaproteobacteria</taxon>
        <taxon>Rhodospirillales</taxon>
        <taxon>Dongiaceae</taxon>
        <taxon>Hypericibacter</taxon>
    </lineage>
</organism>
<dbReference type="NCBIfam" id="TIGR00450">
    <property type="entry name" value="mnmE_trmE_thdF"/>
    <property type="match status" value="1"/>
</dbReference>
<feature type="binding site" evidence="7">
    <location>
        <position position="232"/>
    </location>
    <ligand>
        <name>Mg(2+)</name>
        <dbReference type="ChEBI" id="CHEBI:18420"/>
    </ligand>
</feature>
<keyword evidence="6 7" id="KW-0342">GTP-binding</keyword>
<dbReference type="InterPro" id="IPR006073">
    <property type="entry name" value="GTP-bd"/>
</dbReference>
<evidence type="ECO:0000256" key="1">
    <source>
        <dbReference type="ARBA" id="ARBA00011043"/>
    </source>
</evidence>
<protein>
    <recommendedName>
        <fullName evidence="7">tRNA modification GTPase MnmE</fullName>
        <ecNumber evidence="7">3.6.-.-</ecNumber>
    </recommendedName>
</protein>
<dbReference type="SUPFAM" id="SSF52540">
    <property type="entry name" value="P-loop containing nucleoside triphosphate hydrolases"/>
    <property type="match status" value="1"/>
</dbReference>
<dbReference type="AlphaFoldDB" id="A0A5J6MR38"/>
<evidence type="ECO:0000313" key="11">
    <source>
        <dbReference type="Proteomes" id="UP000326202"/>
    </source>
</evidence>
<gene>
    <name evidence="7 10" type="primary">mnmE</name>
    <name evidence="7" type="synonym">trmE</name>
    <name evidence="10" type="ORF">FRZ44_52090</name>
</gene>
<dbReference type="OrthoDB" id="9805918at2"/>
<evidence type="ECO:0000256" key="5">
    <source>
        <dbReference type="ARBA" id="ARBA00022958"/>
    </source>
</evidence>
<feature type="binding site" evidence="7">
    <location>
        <begin position="228"/>
        <end position="233"/>
    </location>
    <ligand>
        <name>GTP</name>
        <dbReference type="ChEBI" id="CHEBI:37565"/>
    </ligand>
</feature>
<dbReference type="InterPro" id="IPR018948">
    <property type="entry name" value="GTP-bd_TrmE_N"/>
</dbReference>
<evidence type="ECO:0000256" key="4">
    <source>
        <dbReference type="ARBA" id="ARBA00022801"/>
    </source>
</evidence>
<dbReference type="PANTHER" id="PTHR42714">
    <property type="entry name" value="TRNA MODIFICATION GTPASE GTPBP3"/>
    <property type="match status" value="1"/>
</dbReference>
<feature type="binding site" evidence="7">
    <location>
        <begin position="272"/>
        <end position="275"/>
    </location>
    <ligand>
        <name>GTP</name>
        <dbReference type="ChEBI" id="CHEBI:37565"/>
    </ligand>
</feature>
<comment type="function">
    <text evidence="7">Exhibits a very high intrinsic GTPase hydrolysis rate. Involved in the addition of a carboxymethylaminomethyl (cmnm) group at the wobble position (U34) of certain tRNAs, forming tRNA-cmnm(5)s(2)U34.</text>
</comment>
<keyword evidence="4 7" id="KW-0378">Hydrolase</keyword>
<dbReference type="FunFam" id="3.30.1360.120:FF:000007">
    <property type="entry name" value="tRNA modification GTPase GTPBP3, mitochondrial"/>
    <property type="match status" value="1"/>
</dbReference>
<evidence type="ECO:0000256" key="6">
    <source>
        <dbReference type="ARBA" id="ARBA00023134"/>
    </source>
</evidence>
<feature type="binding site" evidence="7">
    <location>
        <position position="82"/>
    </location>
    <ligand>
        <name>(6S)-5-formyl-5,6,7,8-tetrahydrofolate</name>
        <dbReference type="ChEBI" id="CHEBI:57457"/>
    </ligand>
</feature>
<keyword evidence="7" id="KW-0963">Cytoplasm</keyword>
<keyword evidence="7" id="KW-0460">Magnesium</keyword>
<dbReference type="GO" id="GO:0005525">
    <property type="term" value="F:GTP binding"/>
    <property type="evidence" value="ECO:0007669"/>
    <property type="project" value="UniProtKB-UniRule"/>
</dbReference>
<feature type="binding site" evidence="7">
    <location>
        <position position="253"/>
    </location>
    <ligand>
        <name>Mg(2+)</name>
        <dbReference type="ChEBI" id="CHEBI:18420"/>
    </ligand>
</feature>
<feature type="binding site" evidence="7">
    <location>
        <position position="122"/>
    </location>
    <ligand>
        <name>(6S)-5-formyl-5,6,7,8-tetrahydrofolate</name>
        <dbReference type="ChEBI" id="CHEBI:57457"/>
    </ligand>
</feature>
<dbReference type="RefSeq" id="WP_151179914.1">
    <property type="nucleotide sequence ID" value="NZ_CP042906.1"/>
</dbReference>
<dbReference type="GO" id="GO:0005737">
    <property type="term" value="C:cytoplasm"/>
    <property type="evidence" value="ECO:0007669"/>
    <property type="project" value="UniProtKB-SubCell"/>
</dbReference>
<dbReference type="InterPro" id="IPR031168">
    <property type="entry name" value="G_TrmE"/>
</dbReference>
<dbReference type="NCBIfam" id="TIGR00231">
    <property type="entry name" value="small_GTP"/>
    <property type="match status" value="1"/>
</dbReference>
<keyword evidence="5 7" id="KW-0630">Potassium</keyword>
<reference evidence="10 11" key="1">
    <citation type="submission" date="2019-08" db="EMBL/GenBank/DDBJ databases">
        <title>Hyperibacter terrae gen. nov., sp. nov. and Hyperibacter viscosus sp. nov., two new members in the family Rhodospirillaceae isolated from the rhizosphere of Hypericum perforatum.</title>
        <authorList>
            <person name="Noviana Z."/>
        </authorList>
    </citation>
    <scope>NUCLEOTIDE SEQUENCE [LARGE SCALE GENOMIC DNA]</scope>
    <source>
        <strain evidence="10 11">R5913</strain>
    </source>
</reference>
<dbReference type="SUPFAM" id="SSF116878">
    <property type="entry name" value="TrmE connector domain"/>
    <property type="match status" value="1"/>
</dbReference>
<keyword evidence="2 7" id="KW-0819">tRNA processing</keyword>
<feature type="binding site" evidence="7">
    <location>
        <position position="23"/>
    </location>
    <ligand>
        <name>(6S)-5-formyl-5,6,7,8-tetrahydrofolate</name>
        <dbReference type="ChEBI" id="CHEBI:57457"/>
    </ligand>
</feature>
<dbReference type="EC" id="3.6.-.-" evidence="7"/>
<dbReference type="InterPro" id="IPR027266">
    <property type="entry name" value="TrmE/GcvT-like"/>
</dbReference>
<comment type="cofactor">
    <cofactor evidence="7">
        <name>K(+)</name>
        <dbReference type="ChEBI" id="CHEBI:29103"/>
    </cofactor>
    <text evidence="7">Binds 1 potassium ion per subunit.</text>
</comment>
<dbReference type="GO" id="GO:0046872">
    <property type="term" value="F:metal ion binding"/>
    <property type="evidence" value="ECO:0007669"/>
    <property type="project" value="UniProtKB-KW"/>
</dbReference>
<dbReference type="InterPro" id="IPR025867">
    <property type="entry name" value="MnmE_helical"/>
</dbReference>
<dbReference type="CDD" id="cd14858">
    <property type="entry name" value="TrmE_N"/>
    <property type="match status" value="1"/>
</dbReference>
<comment type="subcellular location">
    <subcellularLocation>
        <location evidence="7">Cytoplasm</location>
    </subcellularLocation>
</comment>
<dbReference type="Gene3D" id="3.30.1360.120">
    <property type="entry name" value="Probable tRNA modification gtpase trme, domain 1"/>
    <property type="match status" value="1"/>
</dbReference>
<sequence>MTEDSTIYAPATAPGRSGLAVIRLSGPAAGDSLRRLTGEPLSEARRIVRRSINHPITGETLDQGMVAWFPAPRSFTGEEGAELYLHGGRAVVAAVLAALAQLPNLKLAEPGEFTRRAFLNGRLDLTEVEGFADLVAAETEAQRRQAVRQLDGVLGELYGGWSESLTTALARLEAAIDFPDEDLPANLIVSVTEQVAPVAKAIAEHLADGHRGERLREGLSVVIMGPPNAGKSSLFNALARREAAIVSPQEGTTRDVLEVALDLGGYPVLLADTAGLRRTRNEIEAEGVRRAERRAEDADLRIFVLDAERVADQLPNLLNLKQDRDLVLANKTDLLAGRPLPEVGLPLLPISVRSGAGLNELVARISQIAAESMDSVGSPALTRARHRSALEEALVALTRSRVAHDPELVAEDLRLAVRALGRITGRVDVEDLLDRIFSEFCIGK</sequence>
<dbReference type="GO" id="GO:0030488">
    <property type="term" value="P:tRNA methylation"/>
    <property type="evidence" value="ECO:0007669"/>
    <property type="project" value="TreeGrafter"/>
</dbReference>
<dbReference type="KEGG" id="htq:FRZ44_52090"/>
<evidence type="ECO:0000313" key="10">
    <source>
        <dbReference type="EMBL" id="QEX19894.1"/>
    </source>
</evidence>
<accession>A0A5J6MR38</accession>
<dbReference type="InterPro" id="IPR004520">
    <property type="entry name" value="GTPase_MnmE"/>
</dbReference>
<evidence type="ECO:0000259" key="9">
    <source>
        <dbReference type="PROSITE" id="PS51709"/>
    </source>
</evidence>
<dbReference type="PROSITE" id="PS51709">
    <property type="entry name" value="G_TRME"/>
    <property type="match status" value="1"/>
</dbReference>
<dbReference type="GO" id="GO:0003924">
    <property type="term" value="F:GTPase activity"/>
    <property type="evidence" value="ECO:0007669"/>
    <property type="project" value="UniProtKB-UniRule"/>
</dbReference>
<evidence type="ECO:0000256" key="3">
    <source>
        <dbReference type="ARBA" id="ARBA00022741"/>
    </source>
</evidence>
<dbReference type="PANTHER" id="PTHR42714:SF2">
    <property type="entry name" value="TRNA MODIFICATION GTPASE GTPBP3, MITOCHONDRIAL"/>
    <property type="match status" value="1"/>
</dbReference>
<dbReference type="Proteomes" id="UP000326202">
    <property type="component" value="Chromosome"/>
</dbReference>
<dbReference type="CDD" id="cd04164">
    <property type="entry name" value="trmE"/>
    <property type="match status" value="1"/>
</dbReference>
<keyword evidence="7" id="KW-0479">Metal-binding</keyword>
<dbReference type="GO" id="GO:0002098">
    <property type="term" value="P:tRNA wobble uridine modification"/>
    <property type="evidence" value="ECO:0007669"/>
    <property type="project" value="TreeGrafter"/>
</dbReference>
<dbReference type="Pfam" id="PF10396">
    <property type="entry name" value="TrmE_N"/>
    <property type="match status" value="1"/>
</dbReference>
<feature type="binding site" evidence="7">
    <location>
        <position position="444"/>
    </location>
    <ligand>
        <name>(6S)-5-formyl-5,6,7,8-tetrahydrofolate</name>
        <dbReference type="ChEBI" id="CHEBI:57457"/>
    </ligand>
</feature>
<evidence type="ECO:0000256" key="2">
    <source>
        <dbReference type="ARBA" id="ARBA00022694"/>
    </source>
</evidence>
<dbReference type="NCBIfam" id="NF003661">
    <property type="entry name" value="PRK05291.1-3"/>
    <property type="match status" value="1"/>
</dbReference>
<dbReference type="Pfam" id="PF12631">
    <property type="entry name" value="MnmE_helical"/>
    <property type="match status" value="1"/>
</dbReference>
<name>A0A5J6MR38_9PROT</name>
<dbReference type="EMBL" id="CP042906">
    <property type="protein sequence ID" value="QEX19894.1"/>
    <property type="molecule type" value="Genomic_DNA"/>
</dbReference>
<evidence type="ECO:0000256" key="8">
    <source>
        <dbReference type="RuleBase" id="RU003313"/>
    </source>
</evidence>
<comment type="similarity">
    <text evidence="1 7 8">Belongs to the TRAFAC class TrmE-Era-EngA-EngB-Septin-like GTPase superfamily. TrmE GTPase family.</text>
</comment>